<dbReference type="Proteomes" id="UP000011885">
    <property type="component" value="Unassembled WGS sequence"/>
</dbReference>
<organism evidence="2 3">
    <name type="scientific">Rhodopirellula sallentina SM41</name>
    <dbReference type="NCBI Taxonomy" id="1263870"/>
    <lineage>
        <taxon>Bacteria</taxon>
        <taxon>Pseudomonadati</taxon>
        <taxon>Planctomycetota</taxon>
        <taxon>Planctomycetia</taxon>
        <taxon>Pirellulales</taxon>
        <taxon>Pirellulaceae</taxon>
        <taxon>Rhodopirellula</taxon>
    </lineage>
</organism>
<reference evidence="2 3" key="1">
    <citation type="journal article" date="2013" name="Mar. Genomics">
        <title>Expression of sulfatases in Rhodopirellula baltica and the diversity of sulfatases in the genus Rhodopirellula.</title>
        <authorList>
            <person name="Wegner C.E."/>
            <person name="Richter-Heitmann T."/>
            <person name="Klindworth A."/>
            <person name="Klockow C."/>
            <person name="Richter M."/>
            <person name="Achstetter T."/>
            <person name="Glockner F.O."/>
            <person name="Harder J."/>
        </authorList>
    </citation>
    <scope>NUCLEOTIDE SEQUENCE [LARGE SCALE GENOMIC DNA]</scope>
    <source>
        <strain evidence="2 3">SM41</strain>
    </source>
</reference>
<keyword evidence="1" id="KW-0472">Membrane</keyword>
<evidence type="ECO:0000313" key="2">
    <source>
        <dbReference type="EMBL" id="EMI54147.1"/>
    </source>
</evidence>
<sequence length="89" mass="9651">MASMSALVGFIIAGPGIAYLTSDMNRRMAAGRRYATYDPELYLFGISIAPATAQLLAFCVAPLLMALSAFLVYRGVKHRRHIVVDGNTD</sequence>
<comment type="caution">
    <text evidence="2">The sequence shown here is derived from an EMBL/GenBank/DDBJ whole genome shotgun (WGS) entry which is preliminary data.</text>
</comment>
<proteinExistence type="predicted"/>
<keyword evidence="3" id="KW-1185">Reference proteome</keyword>
<dbReference type="AlphaFoldDB" id="M5TY55"/>
<evidence type="ECO:0000256" key="1">
    <source>
        <dbReference type="SAM" id="Phobius"/>
    </source>
</evidence>
<dbReference type="PATRIC" id="fig|1263870.3.peg.4670"/>
<keyword evidence="1" id="KW-0812">Transmembrane</keyword>
<feature type="transmembrane region" description="Helical" evidence="1">
    <location>
        <begin position="42"/>
        <end position="73"/>
    </location>
</feature>
<dbReference type="EMBL" id="ANOH01000296">
    <property type="protein sequence ID" value="EMI54147.1"/>
    <property type="molecule type" value="Genomic_DNA"/>
</dbReference>
<name>M5TY55_9BACT</name>
<gene>
    <name evidence="2" type="ORF">RSSM_04417</name>
</gene>
<keyword evidence="1" id="KW-1133">Transmembrane helix</keyword>
<protein>
    <submittedName>
        <fullName evidence="2">Putative membrane protein</fullName>
    </submittedName>
</protein>
<accession>M5TY55</accession>
<evidence type="ECO:0000313" key="3">
    <source>
        <dbReference type="Proteomes" id="UP000011885"/>
    </source>
</evidence>